<dbReference type="EMBL" id="AFNH02000136">
    <property type="protein sequence ID" value="EZG81604.1"/>
    <property type="molecule type" value="Genomic_DNA"/>
</dbReference>
<dbReference type="Pfam" id="PF00149">
    <property type="entry name" value="Metallophos"/>
    <property type="match status" value="1"/>
</dbReference>
<dbReference type="GeneID" id="22910946"/>
<dbReference type="Proteomes" id="UP000019763">
    <property type="component" value="Unassembled WGS sequence"/>
</dbReference>
<gene>
    <name evidence="3" type="ORF">GNI_018730</name>
</gene>
<evidence type="ECO:0000313" key="4">
    <source>
        <dbReference type="Proteomes" id="UP000019763"/>
    </source>
</evidence>
<feature type="chain" id="PRO_5001512116" evidence="1">
    <location>
        <begin position="21"/>
        <end position="492"/>
    </location>
</feature>
<dbReference type="InterPro" id="IPR004843">
    <property type="entry name" value="Calcineurin-like_PHP"/>
</dbReference>
<accession>A0A023BC07</accession>
<dbReference type="RefSeq" id="XP_011134219.1">
    <property type="nucleotide sequence ID" value="XM_011135917.1"/>
</dbReference>
<dbReference type="OrthoDB" id="5976022at2759"/>
<dbReference type="VEuPathDB" id="CryptoDB:GNI_018730"/>
<dbReference type="eggNOG" id="KOG0374">
    <property type="taxonomic scope" value="Eukaryota"/>
</dbReference>
<comment type="caution">
    <text evidence="3">The sequence shown here is derived from an EMBL/GenBank/DDBJ whole genome shotgun (WGS) entry which is preliminary data.</text>
</comment>
<dbReference type="SUPFAM" id="SSF56300">
    <property type="entry name" value="Metallo-dependent phosphatases"/>
    <property type="match status" value="1"/>
</dbReference>
<evidence type="ECO:0000313" key="3">
    <source>
        <dbReference type="EMBL" id="EZG81604.1"/>
    </source>
</evidence>
<dbReference type="AlphaFoldDB" id="A0A023BC07"/>
<evidence type="ECO:0000256" key="1">
    <source>
        <dbReference type="SAM" id="SignalP"/>
    </source>
</evidence>
<protein>
    <submittedName>
        <fullName evidence="3">Phosphoesterase</fullName>
    </submittedName>
</protein>
<dbReference type="PANTHER" id="PTHR46546:SF4">
    <property type="entry name" value="SHEWANELLA-LIKE PROTEIN PHOSPHATASE 1"/>
    <property type="match status" value="1"/>
</dbReference>
<keyword evidence="4" id="KW-1185">Reference proteome</keyword>
<organism evidence="3 4">
    <name type="scientific">Gregarina niphandrodes</name>
    <name type="common">Septate eugregarine</name>
    <dbReference type="NCBI Taxonomy" id="110365"/>
    <lineage>
        <taxon>Eukaryota</taxon>
        <taxon>Sar</taxon>
        <taxon>Alveolata</taxon>
        <taxon>Apicomplexa</taxon>
        <taxon>Conoidasida</taxon>
        <taxon>Gregarinasina</taxon>
        <taxon>Eugregarinorida</taxon>
        <taxon>Gregarinidae</taxon>
        <taxon>Gregarina</taxon>
    </lineage>
</organism>
<reference evidence="3" key="1">
    <citation type="submission" date="2013-12" db="EMBL/GenBank/DDBJ databases">
        <authorList>
            <person name="Omoto C.K."/>
            <person name="Sibley D."/>
            <person name="Venepally P."/>
            <person name="Hadjithomas M."/>
            <person name="Karamycheva S."/>
            <person name="Brunk B."/>
            <person name="Roos D."/>
            <person name="Caler E."/>
            <person name="Lorenzi H."/>
        </authorList>
    </citation>
    <scope>NUCLEOTIDE SEQUENCE</scope>
</reference>
<evidence type="ECO:0000259" key="2">
    <source>
        <dbReference type="Pfam" id="PF00149"/>
    </source>
</evidence>
<keyword evidence="1" id="KW-0732">Signal</keyword>
<dbReference type="PANTHER" id="PTHR46546">
    <property type="entry name" value="SHEWANELLA-LIKE PROTEIN PHOSPHATASE 1"/>
    <property type="match status" value="1"/>
</dbReference>
<dbReference type="GO" id="GO:0016787">
    <property type="term" value="F:hydrolase activity"/>
    <property type="evidence" value="ECO:0007669"/>
    <property type="project" value="InterPro"/>
</dbReference>
<name>A0A023BC07_GRENI</name>
<feature type="domain" description="Calcineurin-like phosphoesterase" evidence="2">
    <location>
        <begin position="95"/>
        <end position="256"/>
    </location>
</feature>
<proteinExistence type="predicted"/>
<feature type="signal peptide" evidence="1">
    <location>
        <begin position="1"/>
        <end position="20"/>
    </location>
</feature>
<dbReference type="Gene3D" id="3.60.21.10">
    <property type="match status" value="1"/>
</dbReference>
<dbReference type="InterPro" id="IPR029052">
    <property type="entry name" value="Metallo-depent_PP-like"/>
</dbReference>
<sequence length="492" mass="55790">MIQWPWWLFLGACGLAPNLGLRLSEDVTQIELKEICSRLHERFDAMYFANLKSFKLASQGQKVHNQEDAAAMWQQFGLEREIVFDLRNDTRYISTADWHGDFLVACETLLHSGVMSAEGDWQDPKAWFIHTGDIVDRGLSSPAIYEMILHLKDQAKKKCPGKECGIVTIMGNHEAMNLMGMYHYLNPREALKYYNIDFNSYNDQGRKQRNQNGPKTVLSNIDIWDPLYGYLGKRIVKEFDIFVKFGDTIYVHGGLTRKMIEFGKQTGNPLLEVRTSDDQGSNDQSFGDNAARERAINGPVSDVRSRIIFQNLSWLIKKSIIRYVNRESLSLTEHDLISGDNCPFWTRIVSTGNGSKICKMLKVTLDDLGAKTCVVGHTITASQDVEKKCGGRFWLMDTASSELMSPQVRVNLYNVAYIKVSEENQTPDSDLPNRVVEWTLYKRRFNAPHENYFNFSTSIIRTAQLPPAAPSPLLLEVAGKSCANGASPLFFP</sequence>